<proteinExistence type="predicted"/>
<dbReference type="SUPFAM" id="SSF53383">
    <property type="entry name" value="PLP-dependent transferases"/>
    <property type="match status" value="1"/>
</dbReference>
<dbReference type="InterPro" id="IPR015421">
    <property type="entry name" value="PyrdxlP-dep_Trfase_major"/>
</dbReference>
<dbReference type="InterPro" id="IPR015424">
    <property type="entry name" value="PyrdxlP-dep_Trfase"/>
</dbReference>
<feature type="domain" description="Aminotransferase class V" evidence="2">
    <location>
        <begin position="29"/>
        <end position="407"/>
    </location>
</feature>
<dbReference type="Proteomes" id="UP000256845">
    <property type="component" value="Unassembled WGS sequence"/>
</dbReference>
<evidence type="ECO:0000313" key="3">
    <source>
        <dbReference type="EMBL" id="RED45786.1"/>
    </source>
</evidence>
<comment type="caution">
    <text evidence="3">The sequence shown here is derived from an EMBL/GenBank/DDBJ whole genome shotgun (WGS) entry which is preliminary data.</text>
</comment>
<evidence type="ECO:0000313" key="4">
    <source>
        <dbReference type="Proteomes" id="UP000256845"/>
    </source>
</evidence>
<sequence>MIGETHGLMGAVRDRFHHVDECPYQGERVFFENAGGALTLKSVVDVSAKLAAVPDNQGRDNPASKELMRLIDQGRSDIHTFFGAGSGRVFVGESGTELLFRLISVACLGAEKPGRVVGSTLEHPATSSACTRWASVAGHDYVQVPHNNETGTVTAADYLAALTPDTKVATIIHTSPVTGMGVDVGGIAREIRKISPDCFIIVDGIQHAAHGGLDIDRYDIDGYVISPYKVFSRHGYGIAWVSDRFSKLPHDVLVGAPEGQWELGTRDTASYATFSQVVDYFDWLGGHFIESQDRRDRIKAAGHAIHDQEQHLTDAMLHGTGNLRGLAEMDHVNVLFGIDNPAREGLVALTVEGLGAVEVVAALNERGIRTHARKADHYSGNVLKPIGLDDCVRVSLCHYNSEQEVASFLAAMAEIGR</sequence>
<dbReference type="InterPro" id="IPR015422">
    <property type="entry name" value="PyrdxlP-dep_Trfase_small"/>
</dbReference>
<dbReference type="PANTHER" id="PTHR43586:SF8">
    <property type="entry name" value="CYSTEINE DESULFURASE 1, CHLOROPLASTIC"/>
    <property type="match status" value="1"/>
</dbReference>
<evidence type="ECO:0000259" key="2">
    <source>
        <dbReference type="Pfam" id="PF00266"/>
    </source>
</evidence>
<keyword evidence="3" id="KW-0456">Lyase</keyword>
<dbReference type="EMBL" id="QRDW01000011">
    <property type="protein sequence ID" value="RED45786.1"/>
    <property type="molecule type" value="Genomic_DNA"/>
</dbReference>
<accession>A0A3D9HA05</accession>
<keyword evidence="4" id="KW-1185">Reference proteome</keyword>
<dbReference type="PANTHER" id="PTHR43586">
    <property type="entry name" value="CYSTEINE DESULFURASE"/>
    <property type="match status" value="1"/>
</dbReference>
<dbReference type="RefSeq" id="WP_115938345.1">
    <property type="nucleotide sequence ID" value="NZ_QRDW01000011.1"/>
</dbReference>
<organism evidence="3 4">
    <name type="scientific">Aestuariispira insulae</name>
    <dbReference type="NCBI Taxonomy" id="1461337"/>
    <lineage>
        <taxon>Bacteria</taxon>
        <taxon>Pseudomonadati</taxon>
        <taxon>Pseudomonadota</taxon>
        <taxon>Alphaproteobacteria</taxon>
        <taxon>Rhodospirillales</taxon>
        <taxon>Kiloniellaceae</taxon>
        <taxon>Aestuariispira</taxon>
    </lineage>
</organism>
<dbReference type="Gene3D" id="3.40.640.10">
    <property type="entry name" value="Type I PLP-dependent aspartate aminotransferase-like (Major domain)"/>
    <property type="match status" value="1"/>
</dbReference>
<name>A0A3D9HA05_9PROT</name>
<reference evidence="3 4" key="1">
    <citation type="submission" date="2018-07" db="EMBL/GenBank/DDBJ databases">
        <title>Genomic Encyclopedia of Type Strains, Phase III (KMG-III): the genomes of soil and plant-associated and newly described type strains.</title>
        <authorList>
            <person name="Whitman W."/>
        </authorList>
    </citation>
    <scope>NUCLEOTIDE SEQUENCE [LARGE SCALE GENOMIC DNA]</scope>
    <source>
        <strain evidence="3 4">CECT 8488</strain>
    </source>
</reference>
<dbReference type="AlphaFoldDB" id="A0A3D9HA05"/>
<gene>
    <name evidence="3" type="ORF">DFP90_11133</name>
</gene>
<dbReference type="Gene3D" id="3.90.1150.10">
    <property type="entry name" value="Aspartate Aminotransferase, domain 1"/>
    <property type="match status" value="1"/>
</dbReference>
<protein>
    <submittedName>
        <fullName evidence="3">Selenocysteine lyase/cysteine desulfurase</fullName>
    </submittedName>
</protein>
<dbReference type="Pfam" id="PF00266">
    <property type="entry name" value="Aminotran_5"/>
    <property type="match status" value="1"/>
</dbReference>
<keyword evidence="1" id="KW-0663">Pyridoxal phosphate</keyword>
<dbReference type="OrthoDB" id="7801625at2"/>
<dbReference type="GO" id="GO:0016829">
    <property type="term" value="F:lyase activity"/>
    <property type="evidence" value="ECO:0007669"/>
    <property type="project" value="UniProtKB-KW"/>
</dbReference>
<dbReference type="InterPro" id="IPR000192">
    <property type="entry name" value="Aminotrans_V_dom"/>
</dbReference>
<evidence type="ECO:0000256" key="1">
    <source>
        <dbReference type="ARBA" id="ARBA00022898"/>
    </source>
</evidence>